<keyword evidence="2" id="KW-1185">Reference proteome</keyword>
<dbReference type="Proteomes" id="UP001187192">
    <property type="component" value="Unassembled WGS sequence"/>
</dbReference>
<name>A0AA88A3S4_FICCA</name>
<dbReference type="EMBL" id="BTGU01002068">
    <property type="protein sequence ID" value="GMN33561.1"/>
    <property type="molecule type" value="Genomic_DNA"/>
</dbReference>
<gene>
    <name evidence="1" type="ORF">TIFTF001_041912</name>
</gene>
<sequence length="134" mass="15042">MIEEEADEVELLIRRTCCMDLNIRYLLEDSPSCHRPSFKVSVNSFPDNGFSLEEALLETDLFTTKAACLGLGRLPLSLPSMPTTFDMVGRSFGSSCTHNSPTLKHFKNYFSLQVLLNVGSIKSRALFSFHNFQA</sequence>
<evidence type="ECO:0000313" key="2">
    <source>
        <dbReference type="Proteomes" id="UP001187192"/>
    </source>
</evidence>
<protein>
    <submittedName>
        <fullName evidence="1">Uncharacterized protein</fullName>
    </submittedName>
</protein>
<accession>A0AA88A3S4</accession>
<organism evidence="1 2">
    <name type="scientific">Ficus carica</name>
    <name type="common">Common fig</name>
    <dbReference type="NCBI Taxonomy" id="3494"/>
    <lineage>
        <taxon>Eukaryota</taxon>
        <taxon>Viridiplantae</taxon>
        <taxon>Streptophyta</taxon>
        <taxon>Embryophyta</taxon>
        <taxon>Tracheophyta</taxon>
        <taxon>Spermatophyta</taxon>
        <taxon>Magnoliopsida</taxon>
        <taxon>eudicotyledons</taxon>
        <taxon>Gunneridae</taxon>
        <taxon>Pentapetalae</taxon>
        <taxon>rosids</taxon>
        <taxon>fabids</taxon>
        <taxon>Rosales</taxon>
        <taxon>Moraceae</taxon>
        <taxon>Ficeae</taxon>
        <taxon>Ficus</taxon>
    </lineage>
</organism>
<proteinExistence type="predicted"/>
<dbReference type="Gramene" id="FCD_00022616-RA">
    <property type="protein sequence ID" value="FCD_00022616-RA:cds"/>
    <property type="gene ID" value="FCD_00022616"/>
</dbReference>
<comment type="caution">
    <text evidence="1">The sequence shown here is derived from an EMBL/GenBank/DDBJ whole genome shotgun (WGS) entry which is preliminary data.</text>
</comment>
<dbReference type="AlphaFoldDB" id="A0AA88A3S4"/>
<reference evidence="1" key="1">
    <citation type="submission" date="2023-07" db="EMBL/GenBank/DDBJ databases">
        <title>draft genome sequence of fig (Ficus carica).</title>
        <authorList>
            <person name="Takahashi T."/>
            <person name="Nishimura K."/>
        </authorList>
    </citation>
    <scope>NUCLEOTIDE SEQUENCE</scope>
</reference>
<evidence type="ECO:0000313" key="1">
    <source>
        <dbReference type="EMBL" id="GMN33561.1"/>
    </source>
</evidence>